<sequence>MGLVPFGVGGSWVFIAPYVHKVPWDAWAWKSRSNPPIPK</sequence>
<reference evidence="1" key="1">
    <citation type="submission" date="2017-07" db="EMBL/GenBank/DDBJ databases">
        <title>Taro Niue Genome Assembly and Annotation.</title>
        <authorList>
            <person name="Atibalentja N."/>
            <person name="Keating K."/>
            <person name="Fields C.J."/>
        </authorList>
    </citation>
    <scope>NUCLEOTIDE SEQUENCE</scope>
    <source>
        <strain evidence="1">Niue_2</strain>
        <tissue evidence="1">Leaf</tissue>
    </source>
</reference>
<evidence type="ECO:0000313" key="1">
    <source>
        <dbReference type="EMBL" id="MQM10153.1"/>
    </source>
</evidence>
<dbReference type="Proteomes" id="UP000652761">
    <property type="component" value="Unassembled WGS sequence"/>
</dbReference>
<evidence type="ECO:0000313" key="2">
    <source>
        <dbReference type="Proteomes" id="UP000652761"/>
    </source>
</evidence>
<protein>
    <submittedName>
        <fullName evidence="1">Uncharacterized protein</fullName>
    </submittedName>
</protein>
<keyword evidence="2" id="KW-1185">Reference proteome</keyword>
<name>A0A843WFE8_COLES</name>
<dbReference type="EMBL" id="NMUH01004595">
    <property type="protein sequence ID" value="MQM10153.1"/>
    <property type="molecule type" value="Genomic_DNA"/>
</dbReference>
<comment type="caution">
    <text evidence="1">The sequence shown here is derived from an EMBL/GenBank/DDBJ whole genome shotgun (WGS) entry which is preliminary data.</text>
</comment>
<dbReference type="AlphaFoldDB" id="A0A843WFE8"/>
<proteinExistence type="predicted"/>
<gene>
    <name evidence="1" type="ORF">Taro_043043</name>
</gene>
<organism evidence="1 2">
    <name type="scientific">Colocasia esculenta</name>
    <name type="common">Wild taro</name>
    <name type="synonym">Arum esculentum</name>
    <dbReference type="NCBI Taxonomy" id="4460"/>
    <lineage>
        <taxon>Eukaryota</taxon>
        <taxon>Viridiplantae</taxon>
        <taxon>Streptophyta</taxon>
        <taxon>Embryophyta</taxon>
        <taxon>Tracheophyta</taxon>
        <taxon>Spermatophyta</taxon>
        <taxon>Magnoliopsida</taxon>
        <taxon>Liliopsida</taxon>
        <taxon>Araceae</taxon>
        <taxon>Aroideae</taxon>
        <taxon>Colocasieae</taxon>
        <taxon>Colocasia</taxon>
    </lineage>
</organism>
<accession>A0A843WFE8</accession>